<keyword evidence="2" id="KW-1185">Reference proteome</keyword>
<dbReference type="RefSeq" id="WP_377187960.1">
    <property type="nucleotide sequence ID" value="NZ_JBHUOG010000002.1"/>
</dbReference>
<dbReference type="Proteomes" id="UP001597479">
    <property type="component" value="Unassembled WGS sequence"/>
</dbReference>
<name>A0ABW5VZS0_9MICO</name>
<gene>
    <name evidence="1" type="ORF">ACFS27_22845</name>
</gene>
<proteinExistence type="predicted"/>
<protein>
    <submittedName>
        <fullName evidence="1">Uncharacterized protein</fullName>
    </submittedName>
</protein>
<sequence length="86" mass="8994">MSQVTDLKAQLAQIASESKTAGGSLSQFQNRFSGHIAKVESLISGTSTKADVEIAGVLEEARRAAEQASAALLAAADRCEKFAQQV</sequence>
<comment type="caution">
    <text evidence="1">The sequence shown here is derived from an EMBL/GenBank/DDBJ whole genome shotgun (WGS) entry which is preliminary data.</text>
</comment>
<evidence type="ECO:0000313" key="2">
    <source>
        <dbReference type="Proteomes" id="UP001597479"/>
    </source>
</evidence>
<accession>A0ABW5VZS0</accession>
<organism evidence="1 2">
    <name type="scientific">Promicromonospora vindobonensis</name>
    <dbReference type="NCBI Taxonomy" id="195748"/>
    <lineage>
        <taxon>Bacteria</taxon>
        <taxon>Bacillati</taxon>
        <taxon>Actinomycetota</taxon>
        <taxon>Actinomycetes</taxon>
        <taxon>Micrococcales</taxon>
        <taxon>Promicromonosporaceae</taxon>
        <taxon>Promicromonospora</taxon>
    </lineage>
</organism>
<reference evidence="2" key="1">
    <citation type="journal article" date="2019" name="Int. J. Syst. Evol. Microbiol.">
        <title>The Global Catalogue of Microorganisms (GCM) 10K type strain sequencing project: providing services to taxonomists for standard genome sequencing and annotation.</title>
        <authorList>
            <consortium name="The Broad Institute Genomics Platform"/>
            <consortium name="The Broad Institute Genome Sequencing Center for Infectious Disease"/>
            <person name="Wu L."/>
            <person name="Ma J."/>
        </authorList>
    </citation>
    <scope>NUCLEOTIDE SEQUENCE [LARGE SCALE GENOMIC DNA]</scope>
    <source>
        <strain evidence="2">CCM 7044</strain>
    </source>
</reference>
<dbReference type="EMBL" id="JBHUOG010000002">
    <property type="protein sequence ID" value="MFD2796417.1"/>
    <property type="molecule type" value="Genomic_DNA"/>
</dbReference>
<evidence type="ECO:0000313" key="1">
    <source>
        <dbReference type="EMBL" id="MFD2796417.1"/>
    </source>
</evidence>